<evidence type="ECO:0000313" key="2">
    <source>
        <dbReference type="Proteomes" id="UP000634919"/>
    </source>
</evidence>
<keyword evidence="2" id="KW-1185">Reference proteome</keyword>
<dbReference type="Pfam" id="PF07103">
    <property type="entry name" value="DUF1365"/>
    <property type="match status" value="1"/>
</dbReference>
<proteinExistence type="predicted"/>
<dbReference type="EMBL" id="JACSQK010000008">
    <property type="protein sequence ID" value="MBD7961997.1"/>
    <property type="molecule type" value="Genomic_DNA"/>
</dbReference>
<dbReference type="PANTHER" id="PTHR33973:SF4">
    <property type="entry name" value="OS07G0153300 PROTEIN"/>
    <property type="match status" value="1"/>
</dbReference>
<organism evidence="1 2">
    <name type="scientific">Comamonas avium</name>
    <dbReference type="NCBI Taxonomy" id="2762231"/>
    <lineage>
        <taxon>Bacteria</taxon>
        <taxon>Pseudomonadati</taxon>
        <taxon>Pseudomonadota</taxon>
        <taxon>Betaproteobacteria</taxon>
        <taxon>Burkholderiales</taxon>
        <taxon>Comamonadaceae</taxon>
        <taxon>Comamonas</taxon>
    </lineage>
</organism>
<reference evidence="1 2" key="1">
    <citation type="submission" date="2020-08" db="EMBL/GenBank/DDBJ databases">
        <title>A Genomic Blueprint of the Chicken Gut Microbiome.</title>
        <authorList>
            <person name="Gilroy R."/>
            <person name="Ravi A."/>
            <person name="Getino M."/>
            <person name="Pursley I."/>
            <person name="Horton D.L."/>
            <person name="Alikhan N.-F."/>
            <person name="Baker D."/>
            <person name="Gharbi K."/>
            <person name="Hall N."/>
            <person name="Watson M."/>
            <person name="Adriaenssens E.M."/>
            <person name="Foster-Nyarko E."/>
            <person name="Jarju S."/>
            <person name="Secka A."/>
            <person name="Antonio M."/>
            <person name="Oren A."/>
            <person name="Chaudhuri R."/>
            <person name="La Ragione R.M."/>
            <person name="Hildebrand F."/>
            <person name="Pallen M.J."/>
        </authorList>
    </citation>
    <scope>NUCLEOTIDE SEQUENCE [LARGE SCALE GENOMIC DNA]</scope>
    <source>
        <strain evidence="1 2">Sa2CVA6</strain>
    </source>
</reference>
<evidence type="ECO:0000313" key="1">
    <source>
        <dbReference type="EMBL" id="MBD7961997.1"/>
    </source>
</evidence>
<sequence>MNHVKQASLTELPLIGFGYVRHKRLRPRVHRFVYPTFFLLLPMRTLQRQPSNAGVLALNRPGILGFRDSDHGDGRNAAQGGALSWVEEVLHAQGIFDADGEIWLQCYPCVLGYSFKPVSFWYCQRSDGILRAIVVEVNNTFGERHTYVLDRPQYGQEVMADKVFHVSPFCPIEGGYRFEFKRTGEHGLGAVSVRVDYDDAHGPLLLTGVGGRLQLLNASTRRYALWHYPLMTLVVTVRIHWHALRLWLKRVPFFSKPQPPLQSVSRSSTPR</sequence>
<dbReference type="RefSeq" id="WP_191724404.1">
    <property type="nucleotide sequence ID" value="NZ_JACSQK010000008.1"/>
</dbReference>
<name>A0ABR8SEV8_9BURK</name>
<gene>
    <name evidence="1" type="ORF">H9646_16110</name>
</gene>
<accession>A0ABR8SEV8</accession>
<dbReference type="InterPro" id="IPR010775">
    <property type="entry name" value="DUF1365"/>
</dbReference>
<dbReference type="PANTHER" id="PTHR33973">
    <property type="entry name" value="OS07G0153300 PROTEIN"/>
    <property type="match status" value="1"/>
</dbReference>
<dbReference type="Proteomes" id="UP000634919">
    <property type="component" value="Unassembled WGS sequence"/>
</dbReference>
<comment type="caution">
    <text evidence="1">The sequence shown here is derived from an EMBL/GenBank/DDBJ whole genome shotgun (WGS) entry which is preliminary data.</text>
</comment>
<protein>
    <submittedName>
        <fullName evidence="1">DUF1365 domain-containing protein</fullName>
    </submittedName>
</protein>